<dbReference type="GO" id="GO:0005886">
    <property type="term" value="C:plasma membrane"/>
    <property type="evidence" value="ECO:0007669"/>
    <property type="project" value="UniProtKB-SubCell"/>
</dbReference>
<evidence type="ECO:0000256" key="1">
    <source>
        <dbReference type="ARBA" id="ARBA00004651"/>
    </source>
</evidence>
<dbReference type="PANTHER" id="PTHR42682">
    <property type="entry name" value="HYDROGENASE-4 COMPONENT F"/>
    <property type="match status" value="1"/>
</dbReference>
<dbReference type="GO" id="GO:0016491">
    <property type="term" value="F:oxidoreductase activity"/>
    <property type="evidence" value="ECO:0007669"/>
    <property type="project" value="UniProtKB-KW"/>
</dbReference>
<dbReference type="OrthoDB" id="9768329at2"/>
<sequence length="651" mass="68363">MAELFTLAVLTLLLAATVAIVLPWPGLTRVLAVLGGIALIIACAGALVGAEHLRLAGVSATHFALDGAGLWLSLFGAIPATLALALGSPAARLRVWYVGAIAAILGALGVMGVHGGVAFLIAWELMSLGGALMLLSERLGISDDGGHATLLMLGLLEVGAVALLAGWLTFALLGGGMAMDGFAAGLIALPGAAVIGLGLLMLIGFGAKLGLLPFYEWFAGAYASGSGASASLLSGIVLNAAWFALARALLVWLPPEEMLGIITVAVAAFSAILAVLYALQTDDWRQLLGLSSAENAAIATLLLGAALIFRSAGLGDLSMLAWIVGLLHLAGHSLSKGALLLGADGAYRARGTYRLQQSGLLRASLWTYGVGIVFAGMSLAGMPPQAGFVSEWFAFQTLFQNFQVPDLAGRLTLSLGGVGLALTAALAYATFVKIIGLGTQGAPAAHTGPVPRGHALAVGLLGALVLALAVGMPWWLYALDPVAQHWFAQSSMQLRSGLLLVPLSAHFAFISPTLLVIVMPLLALLPIALALWSRRRHGVRRAPVWFGGNPPSPRAATTALTFSHAVQVFYSFIYRPRLDMEHEHVEREYFVRRLSFEQRIAPLFESRLFRPLTRMVWWLSDRIVVLQSGDMNLYLALIGILLIIVLGVGVI</sequence>
<feature type="domain" description="NADH:quinone oxidoreductase/Mrp antiporter transmembrane" evidence="9">
    <location>
        <begin position="118"/>
        <end position="401"/>
    </location>
</feature>
<evidence type="ECO:0000256" key="3">
    <source>
        <dbReference type="ARBA" id="ARBA00022692"/>
    </source>
</evidence>
<protein>
    <recommendedName>
        <fullName evidence="9">NADH:quinone oxidoreductase/Mrp antiporter transmembrane domain-containing protein</fullName>
    </recommendedName>
</protein>
<dbReference type="Proteomes" id="UP000307749">
    <property type="component" value="Unassembled WGS sequence"/>
</dbReference>
<feature type="transmembrane region" description="Helical" evidence="8">
    <location>
        <begin position="182"/>
        <end position="205"/>
    </location>
</feature>
<feature type="transmembrane region" description="Helical" evidence="8">
    <location>
        <begin position="96"/>
        <end position="126"/>
    </location>
</feature>
<feature type="transmembrane region" description="Helical" evidence="8">
    <location>
        <begin position="507"/>
        <end position="532"/>
    </location>
</feature>
<dbReference type="EMBL" id="MWQO01000054">
    <property type="protein sequence ID" value="THD07871.1"/>
    <property type="molecule type" value="Genomic_DNA"/>
</dbReference>
<feature type="transmembrane region" description="Helical" evidence="8">
    <location>
        <begin position="363"/>
        <end position="382"/>
    </location>
</feature>
<dbReference type="AlphaFoldDB" id="A0A4V3UST3"/>
<evidence type="ECO:0000313" key="10">
    <source>
        <dbReference type="EMBL" id="THD07871.1"/>
    </source>
</evidence>
<keyword evidence="5" id="KW-0560">Oxidoreductase</keyword>
<evidence type="ECO:0000313" key="11">
    <source>
        <dbReference type="Proteomes" id="UP000307749"/>
    </source>
</evidence>
<feature type="transmembrane region" description="Helical" evidence="8">
    <location>
        <begin position="258"/>
        <end position="279"/>
    </location>
</feature>
<keyword evidence="4 8" id="KW-1133">Transmembrane helix</keyword>
<accession>A0A4V3UST3</accession>
<comment type="caution">
    <text evidence="10">The sequence shown here is derived from an EMBL/GenBank/DDBJ whole genome shotgun (WGS) entry which is preliminary data.</text>
</comment>
<feature type="transmembrane region" description="Helical" evidence="8">
    <location>
        <begin position="217"/>
        <end position="246"/>
    </location>
</feature>
<feature type="transmembrane region" description="Helical" evidence="8">
    <location>
        <begin position="411"/>
        <end position="435"/>
    </location>
</feature>
<feature type="transmembrane region" description="Helical" evidence="8">
    <location>
        <begin position="455"/>
        <end position="477"/>
    </location>
</feature>
<reference evidence="10 11" key="1">
    <citation type="submission" date="2017-02" db="EMBL/GenBank/DDBJ databases">
        <title>Whole genome sequencing of Metallibacterium scheffleri DSM 24874 (T).</title>
        <authorList>
            <person name="Kumar S."/>
            <person name="Patil P."/>
            <person name="Patil P.B."/>
        </authorList>
    </citation>
    <scope>NUCLEOTIDE SEQUENCE [LARGE SCALE GENOMIC DNA]</scope>
    <source>
        <strain evidence="10 11">DSM 24874</strain>
    </source>
</reference>
<gene>
    <name evidence="10" type="ORF">B1806_14055</name>
</gene>
<evidence type="ECO:0000256" key="8">
    <source>
        <dbReference type="SAM" id="Phobius"/>
    </source>
</evidence>
<dbReference type="STRING" id="993689.GCA_002077135_02824"/>
<feature type="transmembrane region" description="Helical" evidence="8">
    <location>
        <begin position="632"/>
        <end position="650"/>
    </location>
</feature>
<dbReference type="InterPro" id="IPR052175">
    <property type="entry name" value="ComplexI-like_HydComp"/>
</dbReference>
<feature type="transmembrane region" description="Helical" evidence="8">
    <location>
        <begin position="147"/>
        <end position="170"/>
    </location>
</feature>
<dbReference type="PANTHER" id="PTHR42682:SF3">
    <property type="entry name" value="FORMATE HYDROGENLYASE SUBUNIT 3-RELATED"/>
    <property type="match status" value="1"/>
</dbReference>
<dbReference type="Pfam" id="PF00361">
    <property type="entry name" value="Proton_antipo_M"/>
    <property type="match status" value="1"/>
</dbReference>
<evidence type="ECO:0000256" key="5">
    <source>
        <dbReference type="ARBA" id="ARBA00023002"/>
    </source>
</evidence>
<keyword evidence="2" id="KW-1003">Cell membrane</keyword>
<dbReference type="InterPro" id="IPR001750">
    <property type="entry name" value="ND/Mrp_TM"/>
</dbReference>
<keyword evidence="6 8" id="KW-0472">Membrane</keyword>
<feature type="transmembrane region" description="Helical" evidence="8">
    <location>
        <begin position="319"/>
        <end position="342"/>
    </location>
</feature>
<comment type="subcellular location">
    <subcellularLocation>
        <location evidence="1">Cell membrane</location>
        <topology evidence="1">Multi-pass membrane protein</topology>
    </subcellularLocation>
    <subcellularLocation>
        <location evidence="7">Membrane</location>
        <topology evidence="7">Multi-pass membrane protein</topology>
    </subcellularLocation>
</comment>
<evidence type="ECO:0000256" key="7">
    <source>
        <dbReference type="RuleBase" id="RU000320"/>
    </source>
</evidence>
<keyword evidence="11" id="KW-1185">Reference proteome</keyword>
<proteinExistence type="predicted"/>
<name>A0A4V3UST3_9GAMM</name>
<evidence type="ECO:0000256" key="2">
    <source>
        <dbReference type="ARBA" id="ARBA00022475"/>
    </source>
</evidence>
<dbReference type="RefSeq" id="WP_081128742.1">
    <property type="nucleotide sequence ID" value="NZ_DAHXOC010000006.1"/>
</dbReference>
<evidence type="ECO:0000256" key="4">
    <source>
        <dbReference type="ARBA" id="ARBA00022989"/>
    </source>
</evidence>
<keyword evidence="3 7" id="KW-0812">Transmembrane</keyword>
<evidence type="ECO:0000256" key="6">
    <source>
        <dbReference type="ARBA" id="ARBA00023136"/>
    </source>
</evidence>
<evidence type="ECO:0000259" key="9">
    <source>
        <dbReference type="Pfam" id="PF00361"/>
    </source>
</evidence>
<feature type="transmembrane region" description="Helical" evidence="8">
    <location>
        <begin position="70"/>
        <end position="90"/>
    </location>
</feature>
<feature type="transmembrane region" description="Helical" evidence="8">
    <location>
        <begin position="291"/>
        <end position="313"/>
    </location>
</feature>
<feature type="transmembrane region" description="Helical" evidence="8">
    <location>
        <begin position="29"/>
        <end position="50"/>
    </location>
</feature>
<organism evidence="10 11">
    <name type="scientific">Metallibacterium scheffleri</name>
    <dbReference type="NCBI Taxonomy" id="993689"/>
    <lineage>
        <taxon>Bacteria</taxon>
        <taxon>Pseudomonadati</taxon>
        <taxon>Pseudomonadota</taxon>
        <taxon>Gammaproteobacteria</taxon>
        <taxon>Lysobacterales</taxon>
        <taxon>Rhodanobacteraceae</taxon>
        <taxon>Metallibacterium</taxon>
    </lineage>
</organism>